<dbReference type="KEGG" id="vtr:MYVALT_G_00790"/>
<keyword evidence="4" id="KW-0132">Cell division</keyword>
<feature type="transmembrane region" description="Helical" evidence="2">
    <location>
        <begin position="26"/>
        <end position="48"/>
    </location>
</feature>
<sequence length="254" mass="27511">MHTRLINTMEKSRRSSSQNPKRRSGILPGIALGLIVGLSIAIIVAIYLREAPTPFLSKVNLPESTCSTSNNNVPFDPNRALSGKSATPSVIQLPLGTALGEMVPQSHLMSALLEEPQIIEIPSTTSDTAAQLKPEKPLKPEDTLVSSGCIGKTPNFVTLARSSAASQNLGNVSNVNTVYFLQVGAYHTEQDAERRRAELALQGFEPKVTQRSAGEVVYYRVRIGPFLGFEDIENAQHQMSNAGVSTTVIRVMKQ</sequence>
<dbReference type="GO" id="GO:0042834">
    <property type="term" value="F:peptidoglycan binding"/>
    <property type="evidence" value="ECO:0007669"/>
    <property type="project" value="InterPro"/>
</dbReference>
<proteinExistence type="predicted"/>
<keyword evidence="2" id="KW-0812">Transmembrane</keyword>
<evidence type="ECO:0000256" key="2">
    <source>
        <dbReference type="SAM" id="Phobius"/>
    </source>
</evidence>
<accession>A0A916JS50</accession>
<protein>
    <submittedName>
        <fullName evidence="4">Cell division protein ftsN</fullName>
    </submittedName>
</protein>
<dbReference type="GO" id="GO:0051301">
    <property type="term" value="P:cell division"/>
    <property type="evidence" value="ECO:0007669"/>
    <property type="project" value="UniProtKB-KW"/>
</dbReference>
<dbReference type="InterPro" id="IPR052521">
    <property type="entry name" value="Cell_div_SPOR-domain"/>
</dbReference>
<dbReference type="Proteomes" id="UP000693996">
    <property type="component" value="Chromosome"/>
</dbReference>
<evidence type="ECO:0000256" key="1">
    <source>
        <dbReference type="SAM" id="MobiDB-lite"/>
    </source>
</evidence>
<dbReference type="AlphaFoldDB" id="A0A916JS50"/>
<dbReference type="PANTHER" id="PTHR38687:SF2">
    <property type="entry name" value="CELL DIVISION PROTEIN FTSN"/>
    <property type="match status" value="1"/>
</dbReference>
<feature type="region of interest" description="Disordered" evidence="1">
    <location>
        <begin position="1"/>
        <end position="22"/>
    </location>
</feature>
<dbReference type="PANTHER" id="PTHR38687">
    <property type="entry name" value="CELL DIVISION PROTEIN DEDD-RELATED"/>
    <property type="match status" value="1"/>
</dbReference>
<name>A0A916JS50_9BURK</name>
<keyword evidence="4" id="KW-0131">Cell cycle</keyword>
<organism evidence="4 5">
    <name type="scientific">Candidatus Vallotiella hemipterorum</name>
    <dbReference type="NCBI Taxonomy" id="1177213"/>
    <lineage>
        <taxon>Bacteria</taxon>
        <taxon>Pseudomonadati</taxon>
        <taxon>Pseudomonadota</taxon>
        <taxon>Betaproteobacteria</taxon>
        <taxon>Burkholderiales</taxon>
        <taxon>Burkholderiaceae</taxon>
        <taxon>Candidatus Vallotiella</taxon>
    </lineage>
</organism>
<keyword evidence="2" id="KW-0472">Membrane</keyword>
<dbReference type="PROSITE" id="PS51724">
    <property type="entry name" value="SPOR"/>
    <property type="match status" value="1"/>
</dbReference>
<feature type="domain" description="SPOR" evidence="3">
    <location>
        <begin position="173"/>
        <end position="251"/>
    </location>
</feature>
<dbReference type="InterPro" id="IPR007730">
    <property type="entry name" value="SPOR-like_dom"/>
</dbReference>
<evidence type="ECO:0000259" key="3">
    <source>
        <dbReference type="PROSITE" id="PS51724"/>
    </source>
</evidence>
<dbReference type="EMBL" id="OU343031">
    <property type="protein sequence ID" value="CAG7595899.1"/>
    <property type="molecule type" value="Genomic_DNA"/>
</dbReference>
<dbReference type="Pfam" id="PF05036">
    <property type="entry name" value="SPOR"/>
    <property type="match status" value="1"/>
</dbReference>
<evidence type="ECO:0000313" key="5">
    <source>
        <dbReference type="Proteomes" id="UP000693996"/>
    </source>
</evidence>
<gene>
    <name evidence="4" type="primary">ftsN</name>
    <name evidence="4" type="ORF">MYVALT_G_00790</name>
</gene>
<reference evidence="4" key="1">
    <citation type="submission" date="2021-06" db="EMBL/GenBank/DDBJ databases">
        <authorList>
            <person name="Szabo G."/>
        </authorList>
    </citation>
    <scope>NUCLEOTIDE SEQUENCE</scope>
    <source>
        <strain evidence="4">MYVALT</strain>
    </source>
</reference>
<keyword evidence="2" id="KW-1133">Transmembrane helix</keyword>
<evidence type="ECO:0000313" key="4">
    <source>
        <dbReference type="EMBL" id="CAG7595899.1"/>
    </source>
</evidence>
<keyword evidence="5" id="KW-1185">Reference proteome</keyword>